<dbReference type="EMBL" id="BKZW01000002">
    <property type="protein sequence ID" value="GER90338.1"/>
    <property type="molecule type" value="Genomic_DNA"/>
</dbReference>
<dbReference type="Pfam" id="PF01609">
    <property type="entry name" value="DDE_Tnp_1"/>
    <property type="match status" value="1"/>
</dbReference>
<dbReference type="AlphaFoldDB" id="A0A5J4KHJ8"/>
<dbReference type="Proteomes" id="UP000326912">
    <property type="component" value="Unassembled WGS sequence"/>
</dbReference>
<organism evidence="5 9">
    <name type="scientific">Dictyobacter vulcani</name>
    <dbReference type="NCBI Taxonomy" id="2607529"/>
    <lineage>
        <taxon>Bacteria</taxon>
        <taxon>Bacillati</taxon>
        <taxon>Chloroflexota</taxon>
        <taxon>Ktedonobacteria</taxon>
        <taxon>Ktedonobacterales</taxon>
        <taxon>Dictyobacteraceae</taxon>
        <taxon>Dictyobacter</taxon>
    </lineage>
</organism>
<dbReference type="RefSeq" id="WP_151756115.1">
    <property type="nucleotide sequence ID" value="NZ_BKZW01000001.1"/>
</dbReference>
<evidence type="ECO:0000313" key="2">
    <source>
        <dbReference type="EMBL" id="GER88188.1"/>
    </source>
</evidence>
<feature type="domain" description="Transposase IS4-like" evidence="1">
    <location>
        <begin position="128"/>
        <end position="357"/>
    </location>
</feature>
<dbReference type="EMBL" id="BKZW01000003">
    <property type="protein sequence ID" value="GER90992.1"/>
    <property type="molecule type" value="Genomic_DNA"/>
</dbReference>
<comment type="caution">
    <text evidence="5">The sequence shown here is derived from an EMBL/GenBank/DDBJ whole genome shotgun (WGS) entry which is preliminary data.</text>
</comment>
<dbReference type="PANTHER" id="PTHR33258:SF1">
    <property type="entry name" value="TRANSPOSASE INSL FOR INSERTION SEQUENCE ELEMENT IS186A-RELATED"/>
    <property type="match status" value="1"/>
</dbReference>
<dbReference type="EMBL" id="BKZW01000005">
    <property type="protein sequence ID" value="GER92062.1"/>
    <property type="molecule type" value="Genomic_DNA"/>
</dbReference>
<evidence type="ECO:0000313" key="5">
    <source>
        <dbReference type="EMBL" id="GER88934.1"/>
    </source>
</evidence>
<evidence type="ECO:0000313" key="8">
    <source>
        <dbReference type="EMBL" id="GER92062.1"/>
    </source>
</evidence>
<sequence>MSSRPHHTQKCLTEQALGQINDAGWQEILALLPPDVNEQAFTHQAFTRSNGLRCPTDLLRGIFAYVFCFRSFRELAAWAVSTRLSTNGDRSWAKRTHQSSDWLLSIVQTLVGSSEPEKALDLPAGFTGCIRLVDATHLRTWKRSGESRRLHCSYELLSKRLDQVVLTDHHVGEGLKHFHGQRGDIVVGDCAYCRRQAILDQLDEGVEVVTRLHWSSMPLLEADAQTPFDLSGWLTHVEPTGKGEANVVFQVRGRQQPMRLVAVHLSPEAAKRAHSKRKEKARKNGRTNQALTIQIADWLVVLTSLSADHWSAEQILLLYRARWQIELLFKRIKQLVRLHRLRSDDLQSNQAVLAAMLVGWILLERQVSQARRELHEQARGRVAGPMSTWALCAVFAQSLHTMILGTWTWSHIQASLSQMQPVVRYHPQNRVHQESEVVTQLAQTLYLASA</sequence>
<dbReference type="PANTHER" id="PTHR33258">
    <property type="entry name" value="TRANSPOSASE INSL FOR INSERTION SEQUENCE ELEMENT IS186A-RELATED"/>
    <property type="match status" value="1"/>
</dbReference>
<accession>A0A5J4KHJ8</accession>
<gene>
    <name evidence="2" type="ORF">KDW_23500</name>
    <name evidence="3" type="ORF">KDW_26230</name>
    <name evidence="4" type="ORF">KDW_27180</name>
    <name evidence="5" type="ORF">KDW_30960</name>
    <name evidence="6" type="ORF">KDW_45000</name>
    <name evidence="7" type="ORF">KDW_51540</name>
    <name evidence="8" type="ORF">KDW_62240</name>
</gene>
<evidence type="ECO:0000313" key="7">
    <source>
        <dbReference type="EMBL" id="GER90992.1"/>
    </source>
</evidence>
<name>A0A5J4KHJ8_9CHLR</name>
<evidence type="ECO:0000259" key="1">
    <source>
        <dbReference type="Pfam" id="PF01609"/>
    </source>
</evidence>
<dbReference type="InterPro" id="IPR012337">
    <property type="entry name" value="RNaseH-like_sf"/>
</dbReference>
<dbReference type="EMBL" id="BKZW01000001">
    <property type="protein sequence ID" value="GER88461.1"/>
    <property type="molecule type" value="Genomic_DNA"/>
</dbReference>
<dbReference type="GO" id="GO:0006313">
    <property type="term" value="P:DNA transposition"/>
    <property type="evidence" value="ECO:0007669"/>
    <property type="project" value="InterPro"/>
</dbReference>
<evidence type="ECO:0000313" key="9">
    <source>
        <dbReference type="Proteomes" id="UP000326912"/>
    </source>
</evidence>
<keyword evidence="9" id="KW-1185">Reference proteome</keyword>
<dbReference type="InterPro" id="IPR002559">
    <property type="entry name" value="Transposase_11"/>
</dbReference>
<dbReference type="Gene3D" id="3.90.350.10">
    <property type="entry name" value="Transposase Inhibitor Protein From Tn5, Chain A, domain 1"/>
    <property type="match status" value="1"/>
</dbReference>
<dbReference type="EMBL" id="BKZW01000001">
    <property type="protein sequence ID" value="GER88934.1"/>
    <property type="molecule type" value="Genomic_DNA"/>
</dbReference>
<proteinExistence type="predicted"/>
<reference evidence="5 9" key="1">
    <citation type="submission" date="2019-10" db="EMBL/GenBank/DDBJ databases">
        <title>Dictyobacter vulcani sp. nov., within the class Ktedonobacteria, isolated from soil of volcanic Mt. Zao.</title>
        <authorList>
            <person name="Zheng Y."/>
            <person name="Wang C.M."/>
            <person name="Sakai Y."/>
            <person name="Abe K."/>
            <person name="Yokota A."/>
            <person name="Yabe S."/>
        </authorList>
    </citation>
    <scope>NUCLEOTIDE SEQUENCE [LARGE SCALE GENOMIC DNA]</scope>
    <source>
        <strain evidence="5 9">W12</strain>
    </source>
</reference>
<dbReference type="SUPFAM" id="SSF53098">
    <property type="entry name" value="Ribonuclease H-like"/>
    <property type="match status" value="1"/>
</dbReference>
<evidence type="ECO:0000313" key="6">
    <source>
        <dbReference type="EMBL" id="GER90338.1"/>
    </source>
</evidence>
<evidence type="ECO:0000313" key="3">
    <source>
        <dbReference type="EMBL" id="GER88461.1"/>
    </source>
</evidence>
<dbReference type="EMBL" id="BKZW01000001">
    <property type="protein sequence ID" value="GER88188.1"/>
    <property type="molecule type" value="Genomic_DNA"/>
</dbReference>
<dbReference type="GO" id="GO:0004803">
    <property type="term" value="F:transposase activity"/>
    <property type="evidence" value="ECO:0007669"/>
    <property type="project" value="InterPro"/>
</dbReference>
<dbReference type="GO" id="GO:0003677">
    <property type="term" value="F:DNA binding"/>
    <property type="evidence" value="ECO:0007669"/>
    <property type="project" value="InterPro"/>
</dbReference>
<protein>
    <submittedName>
        <fullName evidence="5">IS4 family transposase</fullName>
    </submittedName>
</protein>
<evidence type="ECO:0000313" key="4">
    <source>
        <dbReference type="EMBL" id="GER88556.1"/>
    </source>
</evidence>
<dbReference type="EMBL" id="BKZW01000001">
    <property type="protein sequence ID" value="GER88556.1"/>
    <property type="molecule type" value="Genomic_DNA"/>
</dbReference>